<dbReference type="PANTHER" id="PTHR11051">
    <property type="entry name" value="GLYCOSYL HYDROLASE-RELATED"/>
    <property type="match status" value="1"/>
</dbReference>
<proteinExistence type="predicted"/>
<sequence>MSIQEALKVGDIHRKPNKESLNLYIGNGRCGVRLDAYGLMGQEGWVPGRGRTAIMHADHWHRGKYAQDIWLPVARLAWSEADLEPALMDIHQQSLMLHDGTTITNLETRLGSMTIKASFHPEFRDYMLYEIHHEGVGEGAFPALKFIPETLVETYHEQRLEGTLRDAQLSEDEKQWHGVLSMGTANTVIAVRVLSEEGVMKMKSDSTAPEIRANGLRGKHLLIIGIAAEARKEEMLRGLQGFGTDAMQHTREAWHRRWGNAYISVPDPQAQAMWARSLFYVLASYAPDSRCPAAPMGWSGSGWPLSFPQDLSYIHPALLRLGHLDIARSWVEFYASRCEEMRLLSGEIFHAEGTVWAWEFPIGTATNYLREGSPNWYQYQLHNSAYPARMAYETAQYTGDATWALEHAWPVVYGSAQFYRSIVHKEAGDEAWSIHWTPSMGQDELGGENAKNYLCALYSAQYSFQTAIRLADQLRLHPAEYEQWKSILKDGLAFAKLYDAELGIYTTYEGREARQFGEQKHPVQLNPLTFLPLGALDTATETAYHRRAELCYGAGNSFYYGWTLADYLLAASHMGDEEGLLASLEEFIPANYTDSEWIQLYESSNLLDAAFYVTSHGLYLQALNDAVVCDYWGDLKIGHASPAAWEQIQFEGLRTMDGKIWSGLKVEGEWKVTEGGLANVKNEA</sequence>
<dbReference type="AlphaFoldDB" id="A0A172TIN7"/>
<dbReference type="STRING" id="1178515.SY83_12115"/>
<evidence type="ECO:0000313" key="2">
    <source>
        <dbReference type="Proteomes" id="UP000076927"/>
    </source>
</evidence>
<name>A0A172TIN7_9BACL</name>
<dbReference type="InterPro" id="IPR012341">
    <property type="entry name" value="6hp_glycosidase-like_sf"/>
</dbReference>
<dbReference type="EMBL" id="CP011388">
    <property type="protein sequence ID" value="ANE46898.1"/>
    <property type="molecule type" value="Genomic_DNA"/>
</dbReference>
<organism evidence="1 2">
    <name type="scientific">Paenibacillus swuensis</name>
    <dbReference type="NCBI Taxonomy" id="1178515"/>
    <lineage>
        <taxon>Bacteria</taxon>
        <taxon>Bacillati</taxon>
        <taxon>Bacillota</taxon>
        <taxon>Bacilli</taxon>
        <taxon>Bacillales</taxon>
        <taxon>Paenibacillaceae</taxon>
        <taxon>Paenibacillus</taxon>
    </lineage>
</organism>
<accession>A0A172TIN7</accession>
<dbReference type="PANTHER" id="PTHR11051:SF8">
    <property type="entry name" value="PROTEIN-GLUCOSYLGALACTOSYLHYDROXYLYSINE GLUCOSIDASE"/>
    <property type="match status" value="1"/>
</dbReference>
<dbReference type="RefSeq" id="WP_068606818.1">
    <property type="nucleotide sequence ID" value="NZ_CP011388.1"/>
</dbReference>
<dbReference type="Gene3D" id="1.50.10.10">
    <property type="match status" value="1"/>
</dbReference>
<dbReference type="KEGG" id="pswu:SY83_12115"/>
<dbReference type="GO" id="GO:0005975">
    <property type="term" value="P:carbohydrate metabolic process"/>
    <property type="evidence" value="ECO:0007669"/>
    <property type="project" value="InterPro"/>
</dbReference>
<gene>
    <name evidence="1" type="ORF">SY83_12115</name>
</gene>
<dbReference type="InterPro" id="IPR008928">
    <property type="entry name" value="6-hairpin_glycosidase_sf"/>
</dbReference>
<dbReference type="OrthoDB" id="9802600at2"/>
<evidence type="ECO:0008006" key="3">
    <source>
        <dbReference type="Google" id="ProtNLM"/>
    </source>
</evidence>
<dbReference type="SUPFAM" id="SSF48208">
    <property type="entry name" value="Six-hairpin glycosidases"/>
    <property type="match status" value="1"/>
</dbReference>
<dbReference type="GO" id="GO:0004553">
    <property type="term" value="F:hydrolase activity, hydrolyzing O-glycosyl compounds"/>
    <property type="evidence" value="ECO:0007669"/>
    <property type="project" value="TreeGrafter"/>
</dbReference>
<dbReference type="Proteomes" id="UP000076927">
    <property type="component" value="Chromosome"/>
</dbReference>
<keyword evidence="2" id="KW-1185">Reference proteome</keyword>
<dbReference type="PATRIC" id="fig|1178515.4.peg.2419"/>
<evidence type="ECO:0000313" key="1">
    <source>
        <dbReference type="EMBL" id="ANE46898.1"/>
    </source>
</evidence>
<protein>
    <recommendedName>
        <fullName evidence="3">Glycoside hydrolase family 65 central catalytic domain-containing protein</fullName>
    </recommendedName>
</protein>
<reference evidence="1 2" key="1">
    <citation type="submission" date="2015-01" db="EMBL/GenBank/DDBJ databases">
        <title>Paenibacillus swuensis/DY6/whole genome sequencing.</title>
        <authorList>
            <person name="Kim M.K."/>
            <person name="Srinivasan S."/>
            <person name="Lee J.-J."/>
        </authorList>
    </citation>
    <scope>NUCLEOTIDE SEQUENCE [LARGE SCALE GENOMIC DNA]</scope>
    <source>
        <strain evidence="1 2">DY6</strain>
    </source>
</reference>